<dbReference type="RefSeq" id="WP_121850397.1">
    <property type="nucleotide sequence ID" value="NZ_CP032050.1"/>
</dbReference>
<evidence type="ECO:0000259" key="2">
    <source>
        <dbReference type="Pfam" id="PF10988"/>
    </source>
</evidence>
<dbReference type="Proteomes" id="UP000276309">
    <property type="component" value="Chromosome"/>
</dbReference>
<reference evidence="3 4" key="1">
    <citation type="submission" date="2018-08" db="EMBL/GenBank/DDBJ databases">
        <title>The reduced genetic potential of extracellular carbohydrate catabolism in Euzebyella marina RN62, a Flavobacteriia bacterium isolated from the hadal water.</title>
        <authorList>
            <person name="Xue C."/>
        </authorList>
    </citation>
    <scope>NUCLEOTIDE SEQUENCE [LARGE SCALE GENOMIC DNA]</scope>
    <source>
        <strain evidence="3 4">RN62</strain>
    </source>
</reference>
<keyword evidence="4" id="KW-1185">Reference proteome</keyword>
<dbReference type="OrthoDB" id="943856at2"/>
<feature type="domain" description="Putative auto-transporter adhesin head GIN" evidence="2">
    <location>
        <begin position="42"/>
        <end position="243"/>
    </location>
</feature>
<protein>
    <submittedName>
        <fullName evidence="3">DUF2807 domain-containing protein</fullName>
    </submittedName>
</protein>
<dbReference type="InterPro" id="IPR021255">
    <property type="entry name" value="DUF2807"/>
</dbReference>
<dbReference type="Pfam" id="PF10988">
    <property type="entry name" value="DUF2807"/>
    <property type="match status" value="1"/>
</dbReference>
<dbReference type="AlphaFoldDB" id="A0A3G2LB18"/>
<accession>A0A3G2LB18</accession>
<proteinExistence type="predicted"/>
<feature type="chain" id="PRO_5018061799" evidence="1">
    <location>
        <begin position="35"/>
        <end position="261"/>
    </location>
</feature>
<evidence type="ECO:0000313" key="4">
    <source>
        <dbReference type="Proteomes" id="UP000276309"/>
    </source>
</evidence>
<sequence length="261" mass="29403">MSNNQLKKEKNEKLNVNLVVCAILAMFLCTSAQAQKKIDVEPFEKVIVSPHIEVIFKEGAEESVTIKSSKLPLEKIHIEEKHNQLHLYLEGAKLTTKSERVESDEWHGKKSIYNGTMVTAIVAYRKLKELSLRGEETFTCESRLDSERFRLSIYGESKVYLNDVDFSEMKTTVYGESFLEIKTGEIDRQKITAYGETVINTLGVKCGETKITAYGEGSYRLHAMNDLRITAFGEATVAYAGSPEVSKGMVIGEARIQQMDQ</sequence>
<gene>
    <name evidence="3" type="ORF">D1013_19365</name>
</gene>
<keyword evidence="1" id="KW-0732">Signal</keyword>
<dbReference type="Gene3D" id="2.160.20.120">
    <property type="match status" value="1"/>
</dbReference>
<dbReference type="KEGG" id="emar:D1013_19365"/>
<evidence type="ECO:0000256" key="1">
    <source>
        <dbReference type="SAM" id="SignalP"/>
    </source>
</evidence>
<organism evidence="3 4">
    <name type="scientific">Euzebyella marina</name>
    <dbReference type="NCBI Taxonomy" id="1761453"/>
    <lineage>
        <taxon>Bacteria</taxon>
        <taxon>Pseudomonadati</taxon>
        <taxon>Bacteroidota</taxon>
        <taxon>Flavobacteriia</taxon>
        <taxon>Flavobacteriales</taxon>
        <taxon>Flavobacteriaceae</taxon>
        <taxon>Euzebyella</taxon>
    </lineage>
</organism>
<feature type="signal peptide" evidence="1">
    <location>
        <begin position="1"/>
        <end position="34"/>
    </location>
</feature>
<dbReference type="EMBL" id="CP032050">
    <property type="protein sequence ID" value="AYN69391.1"/>
    <property type="molecule type" value="Genomic_DNA"/>
</dbReference>
<evidence type="ECO:0000313" key="3">
    <source>
        <dbReference type="EMBL" id="AYN69391.1"/>
    </source>
</evidence>
<name>A0A3G2LB18_9FLAO</name>